<feature type="region of interest" description="Disordered" evidence="1">
    <location>
        <begin position="1"/>
        <end position="26"/>
    </location>
</feature>
<dbReference type="EMBL" id="CADEAL010004439">
    <property type="protein sequence ID" value="CAB1459613.1"/>
    <property type="molecule type" value="Genomic_DNA"/>
</dbReference>
<gene>
    <name evidence="2" type="ORF">PLEPLA_LOCUS47450</name>
</gene>
<feature type="compositionally biased region" description="Basic and acidic residues" evidence="1">
    <location>
        <begin position="1"/>
        <end position="11"/>
    </location>
</feature>
<feature type="region of interest" description="Disordered" evidence="1">
    <location>
        <begin position="53"/>
        <end position="73"/>
    </location>
</feature>
<organism evidence="2 3">
    <name type="scientific">Pleuronectes platessa</name>
    <name type="common">European plaice</name>
    <dbReference type="NCBI Taxonomy" id="8262"/>
    <lineage>
        <taxon>Eukaryota</taxon>
        <taxon>Metazoa</taxon>
        <taxon>Chordata</taxon>
        <taxon>Craniata</taxon>
        <taxon>Vertebrata</taxon>
        <taxon>Euteleostomi</taxon>
        <taxon>Actinopterygii</taxon>
        <taxon>Neopterygii</taxon>
        <taxon>Teleostei</taxon>
        <taxon>Neoteleostei</taxon>
        <taxon>Acanthomorphata</taxon>
        <taxon>Carangaria</taxon>
        <taxon>Pleuronectiformes</taxon>
        <taxon>Pleuronectoidei</taxon>
        <taxon>Pleuronectidae</taxon>
        <taxon>Pleuronectes</taxon>
    </lineage>
</organism>
<keyword evidence="3" id="KW-1185">Reference proteome</keyword>
<accession>A0A9N7Z8W1</accession>
<evidence type="ECO:0000313" key="3">
    <source>
        <dbReference type="Proteomes" id="UP001153269"/>
    </source>
</evidence>
<reference evidence="2" key="1">
    <citation type="submission" date="2020-03" db="EMBL/GenBank/DDBJ databases">
        <authorList>
            <person name="Weist P."/>
        </authorList>
    </citation>
    <scope>NUCLEOTIDE SEQUENCE</scope>
</reference>
<comment type="caution">
    <text evidence="2">The sequence shown here is derived from an EMBL/GenBank/DDBJ whole genome shotgun (WGS) entry which is preliminary data.</text>
</comment>
<evidence type="ECO:0000256" key="1">
    <source>
        <dbReference type="SAM" id="MobiDB-lite"/>
    </source>
</evidence>
<proteinExistence type="predicted"/>
<sequence length="73" mass="8034">MWKLDRGGRGRETRRHRVTEGPLPAGGAHFSASFRIREVITFLTARLLCPVRSAEGRGTPGRAPRASPPVSRL</sequence>
<evidence type="ECO:0000313" key="2">
    <source>
        <dbReference type="EMBL" id="CAB1459613.1"/>
    </source>
</evidence>
<protein>
    <submittedName>
        <fullName evidence="2">Uncharacterized protein</fullName>
    </submittedName>
</protein>
<name>A0A9N7Z8W1_PLEPL</name>
<dbReference type="AlphaFoldDB" id="A0A9N7Z8W1"/>
<dbReference type="Proteomes" id="UP001153269">
    <property type="component" value="Unassembled WGS sequence"/>
</dbReference>